<evidence type="ECO:0000256" key="2">
    <source>
        <dbReference type="SAM" id="SignalP"/>
    </source>
</evidence>
<dbReference type="Proteomes" id="UP000189299">
    <property type="component" value="Unassembled WGS sequence"/>
</dbReference>
<feature type="region of interest" description="Disordered" evidence="1">
    <location>
        <begin position="25"/>
        <end position="45"/>
    </location>
</feature>
<evidence type="ECO:0008006" key="5">
    <source>
        <dbReference type="Google" id="ProtNLM"/>
    </source>
</evidence>
<evidence type="ECO:0000256" key="1">
    <source>
        <dbReference type="SAM" id="MobiDB-lite"/>
    </source>
</evidence>
<gene>
    <name evidence="3" type="ORF">BTN92_08415</name>
</gene>
<dbReference type="OrthoDB" id="2614098at2"/>
<evidence type="ECO:0000313" key="4">
    <source>
        <dbReference type="Proteomes" id="UP000189299"/>
    </source>
</evidence>
<accession>A0A1V2UIU0</accession>
<keyword evidence="2" id="KW-0732">Signal</keyword>
<dbReference type="AlphaFoldDB" id="A0A1V2UIU0"/>
<dbReference type="PROSITE" id="PS51257">
    <property type="entry name" value="PROKAR_LIPOPROTEIN"/>
    <property type="match status" value="1"/>
</dbReference>
<feature type="signal peptide" evidence="2">
    <location>
        <begin position="1"/>
        <end position="21"/>
    </location>
</feature>
<protein>
    <recommendedName>
        <fullName evidence="5">Lipoprotein</fullName>
    </recommendedName>
</protein>
<dbReference type="RefSeq" id="WP_077151596.1">
    <property type="nucleotide sequence ID" value="NZ_CABMMO010000007.1"/>
</dbReference>
<dbReference type="EMBL" id="MSTR01000007">
    <property type="protein sequence ID" value="ONN43082.1"/>
    <property type="molecule type" value="Genomic_DNA"/>
</dbReference>
<name>A0A1V2UIU0_ENTMU</name>
<proteinExistence type="predicted"/>
<organism evidence="3 4">
    <name type="scientific">Enterococcus mundtii</name>
    <dbReference type="NCBI Taxonomy" id="53346"/>
    <lineage>
        <taxon>Bacteria</taxon>
        <taxon>Bacillati</taxon>
        <taxon>Bacillota</taxon>
        <taxon>Bacilli</taxon>
        <taxon>Lactobacillales</taxon>
        <taxon>Enterococcaceae</taxon>
        <taxon>Enterococcus</taxon>
    </lineage>
</organism>
<sequence length="180" mass="20745">MKKRIISILLFLLLMAGCSSETNTRQFEMSDSVPETKESTQSQEIADSDDLTFEEYKKAFPGPGKLDEAYQKLKIKSDISHDQLHDLLIKYSWKLEGGGILIFNESGEVQRINLSGLIEYAGIYSLNQDNFYLEPDPASVNYANVIKDHKYRIEADRLFLFSEEVKEYQVIMYPMKKIIP</sequence>
<comment type="caution">
    <text evidence="3">The sequence shown here is derived from an EMBL/GenBank/DDBJ whole genome shotgun (WGS) entry which is preliminary data.</text>
</comment>
<feature type="chain" id="PRO_5038331771" description="Lipoprotein" evidence="2">
    <location>
        <begin position="22"/>
        <end position="180"/>
    </location>
</feature>
<reference evidence="3 4" key="1">
    <citation type="submission" date="2016-12" db="EMBL/GenBank/DDBJ databases">
        <authorList>
            <person name="Song W.-J."/>
            <person name="Kurnit D.M."/>
        </authorList>
    </citation>
    <scope>NUCLEOTIDE SEQUENCE [LARGE SCALE GENOMIC DNA]</scope>
    <source>
        <strain evidence="3 4">CGB1038-1_S1</strain>
    </source>
</reference>
<evidence type="ECO:0000313" key="3">
    <source>
        <dbReference type="EMBL" id="ONN43082.1"/>
    </source>
</evidence>